<dbReference type="VEuPathDB" id="FungiDB:DNF11_0739"/>
<feature type="region of interest" description="Disordered" evidence="3">
    <location>
        <begin position="1"/>
        <end position="90"/>
    </location>
</feature>
<dbReference type="EMBL" id="CP033148">
    <property type="protein sequence ID" value="AYO41689.1"/>
    <property type="molecule type" value="Genomic_DNA"/>
</dbReference>
<evidence type="ECO:0000313" key="4">
    <source>
        <dbReference type="EMBL" id="AYO41689.1"/>
    </source>
</evidence>
<proteinExistence type="inferred from homology"/>
<evidence type="ECO:0000256" key="1">
    <source>
        <dbReference type="ARBA" id="ARBA00034491"/>
    </source>
</evidence>
<keyword evidence="5" id="KW-1185">Reference proteome</keyword>
<dbReference type="PANTHER" id="PTHR16771">
    <property type="entry name" value="26 PROTEASOME COMPLEX SUBUNIT DSS1"/>
    <property type="match status" value="1"/>
</dbReference>
<organism evidence="4 5">
    <name type="scientific">Malassezia restricta (strain ATCC 96810 / NBRC 103918 / CBS 7877)</name>
    <name type="common">Seborrheic dermatitis infection agent</name>
    <dbReference type="NCBI Taxonomy" id="425264"/>
    <lineage>
        <taxon>Eukaryota</taxon>
        <taxon>Fungi</taxon>
        <taxon>Dikarya</taxon>
        <taxon>Basidiomycota</taxon>
        <taxon>Ustilaginomycotina</taxon>
        <taxon>Malasseziomycetes</taxon>
        <taxon>Malasseziales</taxon>
        <taxon>Malasseziaceae</taxon>
        <taxon>Malassezia</taxon>
    </lineage>
</organism>
<accession>A0A3G2S2N5</accession>
<dbReference type="PANTHER" id="PTHR16771:SF0">
    <property type="entry name" value="26S PROTEASOME COMPLEX SUBUNIT SEM1"/>
    <property type="match status" value="1"/>
</dbReference>
<protein>
    <recommendedName>
        <fullName evidence="2">26S proteasome complex subunit SEM1</fullName>
    </recommendedName>
</protein>
<gene>
    <name evidence="4" type="ORF">DNF11_0739</name>
</gene>
<dbReference type="STRING" id="425264.A0A3G2S2N5"/>
<feature type="compositionally biased region" description="Polar residues" evidence="3">
    <location>
        <begin position="1"/>
        <end position="19"/>
    </location>
</feature>
<dbReference type="GO" id="GO:0005634">
    <property type="term" value="C:nucleus"/>
    <property type="evidence" value="ECO:0007669"/>
    <property type="project" value="UniProtKB-SubCell"/>
</dbReference>
<reference evidence="4 5" key="1">
    <citation type="submission" date="2018-10" db="EMBL/GenBank/DDBJ databases">
        <title>Complete genome sequence of Malassezia restricta CBS 7877.</title>
        <authorList>
            <person name="Morand S.C."/>
            <person name="Bertignac M."/>
            <person name="Iltis A."/>
            <person name="Kolder I."/>
            <person name="Pirovano W."/>
            <person name="Jourdain R."/>
            <person name="Clavaud C."/>
        </authorList>
    </citation>
    <scope>NUCLEOTIDE SEQUENCE [LARGE SCALE GENOMIC DNA]</scope>
    <source>
        <strain evidence="4 5">CBS 7877</strain>
    </source>
</reference>
<dbReference type="Proteomes" id="UP000269793">
    <property type="component" value="Chromosome I"/>
</dbReference>
<dbReference type="GO" id="GO:0000724">
    <property type="term" value="P:double-strand break repair via homologous recombination"/>
    <property type="evidence" value="ECO:0007669"/>
    <property type="project" value="TreeGrafter"/>
</dbReference>
<dbReference type="AlphaFoldDB" id="A0A3G2S2N5"/>
<feature type="compositionally biased region" description="Polar residues" evidence="3">
    <location>
        <begin position="60"/>
        <end position="77"/>
    </location>
</feature>
<comment type="similarity">
    <text evidence="1 2">Belongs to the DSS1/SEM1 family.</text>
</comment>
<dbReference type="OrthoDB" id="3353394at2759"/>
<evidence type="ECO:0000256" key="3">
    <source>
        <dbReference type="SAM" id="MobiDB-lite"/>
    </source>
</evidence>
<keyword evidence="2" id="KW-0647">Proteasome</keyword>
<dbReference type="InterPro" id="IPR007834">
    <property type="entry name" value="DSS1_SEM1"/>
</dbReference>
<sequence>MSATKPTKPSNKESAGSQEANEKKHQVPTLGALDEDDEFEEFEADDWPDQDTIVGKDNTSDQPSGAATVSLDMSGSARSGGDHLWEDNWDDDDIEDEFSVALRAELAKTDTVQPMST</sequence>
<keyword evidence="2" id="KW-0539">Nucleus</keyword>
<evidence type="ECO:0000256" key="2">
    <source>
        <dbReference type="RuleBase" id="RU369057"/>
    </source>
</evidence>
<dbReference type="GO" id="GO:0008541">
    <property type="term" value="C:proteasome regulatory particle, lid subcomplex"/>
    <property type="evidence" value="ECO:0007669"/>
    <property type="project" value="UniProtKB-UniRule"/>
</dbReference>
<comment type="function">
    <text evidence="2">Component of the 26S proteasome, a multiprotein complex involved in the ATP-dependent degradation of ubiquitinated proteins.</text>
</comment>
<name>A0A3G2S2N5_MALR7</name>
<feature type="compositionally biased region" description="Acidic residues" evidence="3">
    <location>
        <begin position="33"/>
        <end position="49"/>
    </location>
</feature>
<dbReference type="GO" id="GO:0006406">
    <property type="term" value="P:mRNA export from nucleus"/>
    <property type="evidence" value="ECO:0007669"/>
    <property type="project" value="UniProtKB-UniRule"/>
</dbReference>
<dbReference type="SMART" id="SM01385">
    <property type="entry name" value="DSS1_SEM1"/>
    <property type="match status" value="1"/>
</dbReference>
<evidence type="ECO:0000313" key="5">
    <source>
        <dbReference type="Proteomes" id="UP000269793"/>
    </source>
</evidence>
<dbReference type="GO" id="GO:0043248">
    <property type="term" value="P:proteasome assembly"/>
    <property type="evidence" value="ECO:0007669"/>
    <property type="project" value="UniProtKB-UniRule"/>
</dbReference>
<comment type="subcellular location">
    <subcellularLocation>
        <location evidence="2">Nucleus</location>
    </subcellularLocation>
</comment>
<dbReference type="Pfam" id="PF05160">
    <property type="entry name" value="DSS1_SEM1"/>
    <property type="match status" value="1"/>
</dbReference>